<dbReference type="OrthoDB" id="420884at2759"/>
<dbReference type="GO" id="GO:0016973">
    <property type="term" value="P:poly(A)+ mRNA export from nucleus"/>
    <property type="evidence" value="ECO:0007669"/>
    <property type="project" value="InterPro"/>
</dbReference>
<dbReference type="GO" id="GO:0005737">
    <property type="term" value="C:cytoplasm"/>
    <property type="evidence" value="ECO:0007669"/>
    <property type="project" value="TreeGrafter"/>
</dbReference>
<feature type="region of interest" description="Disordered" evidence="1">
    <location>
        <begin position="192"/>
        <end position="273"/>
    </location>
</feature>
<protein>
    <submittedName>
        <fullName evidence="2">Uncharacterized protein</fullName>
    </submittedName>
</protein>
<dbReference type="AlphaFoldDB" id="A0A7J7MHJ8"/>
<comment type="caution">
    <text evidence="2">The sequence shown here is derived from an EMBL/GenBank/DDBJ whole genome shotgun (WGS) entry which is preliminary data.</text>
</comment>
<evidence type="ECO:0000313" key="2">
    <source>
        <dbReference type="EMBL" id="KAF6154366.1"/>
    </source>
</evidence>
<gene>
    <name evidence="2" type="ORF">GIB67_026822</name>
</gene>
<dbReference type="GO" id="GO:0044614">
    <property type="term" value="C:nuclear pore cytoplasmic filaments"/>
    <property type="evidence" value="ECO:0007669"/>
    <property type="project" value="TreeGrafter"/>
</dbReference>
<sequence length="319" mass="35931">MRGALKLEVRCPQQVGGLNVDPDSNWSWNALIFEVNSLELKLKASCAAYTKTHTRKFPNAKKVSSRTSKGFVMRVSDDEMEDSGSDGEETRGRSLIKGKRFCFPETYLSDEDSSENDLALGEASKFLLDKTEEVMNTICALESDMIKESARLSSALAQVDKNTEAKREMYRKLDAQFLRKIAEARDNHLIAVQRDHEHKSQIEERKIRNDAASEESKRREKALQEEKTRQDKARVQAEAAKERAEETRKSALEAERIAKEAAEKEAAETTNRVSGKVAENLALEHKTDGNVLKELNGRVSQFGKNSLSNTQLADCFNNK</sequence>
<feature type="compositionally biased region" description="Basic and acidic residues" evidence="1">
    <location>
        <begin position="192"/>
        <end position="267"/>
    </location>
</feature>
<evidence type="ECO:0000313" key="3">
    <source>
        <dbReference type="Proteomes" id="UP000541444"/>
    </source>
</evidence>
<dbReference type="GO" id="GO:0005543">
    <property type="term" value="F:phospholipid binding"/>
    <property type="evidence" value="ECO:0007669"/>
    <property type="project" value="TreeGrafter"/>
</dbReference>
<dbReference type="EMBL" id="JACGCM010001501">
    <property type="protein sequence ID" value="KAF6154366.1"/>
    <property type="molecule type" value="Genomic_DNA"/>
</dbReference>
<reference evidence="2 3" key="1">
    <citation type="journal article" date="2020" name="IScience">
        <title>Genome Sequencing of the Endangered Kingdonia uniflora (Circaeasteraceae, Ranunculales) Reveals Potential Mechanisms of Evolutionary Specialization.</title>
        <authorList>
            <person name="Sun Y."/>
            <person name="Deng T."/>
            <person name="Zhang A."/>
            <person name="Moore M.J."/>
            <person name="Landis J.B."/>
            <person name="Lin N."/>
            <person name="Zhang H."/>
            <person name="Zhang X."/>
            <person name="Huang J."/>
            <person name="Zhang X."/>
            <person name="Sun H."/>
            <person name="Wang H."/>
        </authorList>
    </citation>
    <scope>NUCLEOTIDE SEQUENCE [LARGE SCALE GENOMIC DNA]</scope>
    <source>
        <strain evidence="2">TB1705</strain>
        <tissue evidence="2">Leaf</tissue>
    </source>
</reference>
<dbReference type="Proteomes" id="UP000541444">
    <property type="component" value="Unassembled WGS sequence"/>
</dbReference>
<dbReference type="GO" id="GO:0031369">
    <property type="term" value="F:translation initiation factor binding"/>
    <property type="evidence" value="ECO:0007669"/>
    <property type="project" value="TreeGrafter"/>
</dbReference>
<evidence type="ECO:0000256" key="1">
    <source>
        <dbReference type="SAM" id="MobiDB-lite"/>
    </source>
</evidence>
<dbReference type="InterPro" id="IPR012476">
    <property type="entry name" value="GLE1"/>
</dbReference>
<name>A0A7J7MHJ8_9MAGN</name>
<keyword evidence="3" id="KW-1185">Reference proteome</keyword>
<organism evidence="2 3">
    <name type="scientific">Kingdonia uniflora</name>
    <dbReference type="NCBI Taxonomy" id="39325"/>
    <lineage>
        <taxon>Eukaryota</taxon>
        <taxon>Viridiplantae</taxon>
        <taxon>Streptophyta</taxon>
        <taxon>Embryophyta</taxon>
        <taxon>Tracheophyta</taxon>
        <taxon>Spermatophyta</taxon>
        <taxon>Magnoliopsida</taxon>
        <taxon>Ranunculales</taxon>
        <taxon>Circaeasteraceae</taxon>
        <taxon>Kingdonia</taxon>
    </lineage>
</organism>
<proteinExistence type="predicted"/>
<dbReference type="GO" id="GO:0000822">
    <property type="term" value="F:inositol hexakisphosphate binding"/>
    <property type="evidence" value="ECO:0007669"/>
    <property type="project" value="TreeGrafter"/>
</dbReference>
<dbReference type="PANTHER" id="PTHR12960:SF0">
    <property type="entry name" value="MRNA EXPORT FACTOR GLE1"/>
    <property type="match status" value="1"/>
</dbReference>
<accession>A0A7J7MHJ8</accession>
<dbReference type="PANTHER" id="PTHR12960">
    <property type="entry name" value="GLE-1-RELATED"/>
    <property type="match status" value="1"/>
</dbReference>